<gene>
    <name evidence="1" type="ORF">IPN02_02245</name>
</gene>
<dbReference type="Gene3D" id="3.40.30.10">
    <property type="entry name" value="Glutaredoxin"/>
    <property type="match status" value="1"/>
</dbReference>
<dbReference type="AlphaFoldDB" id="A0A936N8R0"/>
<evidence type="ECO:0008006" key="3">
    <source>
        <dbReference type="Google" id="ProtNLM"/>
    </source>
</evidence>
<evidence type="ECO:0000313" key="2">
    <source>
        <dbReference type="Proteomes" id="UP000727993"/>
    </source>
</evidence>
<dbReference type="InterPro" id="IPR036249">
    <property type="entry name" value="Thioredoxin-like_sf"/>
</dbReference>
<comment type="caution">
    <text evidence="1">The sequence shown here is derived from an EMBL/GenBank/DDBJ whole genome shotgun (WGS) entry which is preliminary data.</text>
</comment>
<accession>A0A936N8R0</accession>
<dbReference type="Proteomes" id="UP000727993">
    <property type="component" value="Unassembled WGS sequence"/>
</dbReference>
<reference evidence="1 2" key="1">
    <citation type="submission" date="2020-10" db="EMBL/GenBank/DDBJ databases">
        <title>Connecting structure to function with the recovery of over 1000 high-quality activated sludge metagenome-assembled genomes encoding full-length rRNA genes using long-read sequencing.</title>
        <authorList>
            <person name="Singleton C.M."/>
            <person name="Petriglieri F."/>
            <person name="Kristensen J.M."/>
            <person name="Kirkegaard R.H."/>
            <person name="Michaelsen T.Y."/>
            <person name="Andersen M.H."/>
            <person name="Karst S.M."/>
            <person name="Dueholm M.S."/>
            <person name="Nielsen P.H."/>
            <person name="Albertsen M."/>
        </authorList>
    </citation>
    <scope>NUCLEOTIDE SEQUENCE [LARGE SCALE GENOMIC DNA]</scope>
    <source>
        <strain evidence="1">Lyne_18-Q3-R50-59_MAXAC.006</strain>
    </source>
</reference>
<name>A0A936N8R0_9ACTN</name>
<proteinExistence type="predicted"/>
<dbReference type="SUPFAM" id="SSF52833">
    <property type="entry name" value="Thioredoxin-like"/>
    <property type="match status" value="1"/>
</dbReference>
<protein>
    <recommendedName>
        <fullName evidence="3">DSBA-like thioredoxin domain-containing protein</fullName>
    </recommendedName>
</protein>
<organism evidence="1 2">
    <name type="scientific">Candidatus Neomicrothrix subdominans</name>
    <dbReference type="NCBI Taxonomy" id="2954438"/>
    <lineage>
        <taxon>Bacteria</taxon>
        <taxon>Bacillati</taxon>
        <taxon>Actinomycetota</taxon>
        <taxon>Acidimicrobiia</taxon>
        <taxon>Acidimicrobiales</taxon>
        <taxon>Microthrixaceae</taxon>
        <taxon>Candidatus Neomicrothrix</taxon>
    </lineage>
</organism>
<dbReference type="EMBL" id="JADJZA010000001">
    <property type="protein sequence ID" value="MBK9295700.1"/>
    <property type="molecule type" value="Genomic_DNA"/>
</dbReference>
<sequence length="180" mass="19020">MIELTAYGDFNCPFSALASARLGELERRGVASGEWRAVEHDTRIPPAGLDVSGDVADMLTSELDRIRDLLAPGEPDRLRLPVRQVSTALATRRYAGTPAGSRPAVRQGIFDAHWQRGGGIDDPAALDGLGAGSADPDLAGQWRAAWQAATEPIVPVLVLADGYVSRGLGALARLAKLLEG</sequence>
<evidence type="ECO:0000313" key="1">
    <source>
        <dbReference type="EMBL" id="MBK9295700.1"/>
    </source>
</evidence>